<evidence type="ECO:0000313" key="2">
    <source>
        <dbReference type="EMBL" id="GFB28096.1"/>
    </source>
</evidence>
<proteinExistence type="predicted"/>
<feature type="compositionally biased region" description="Basic residues" evidence="1">
    <location>
        <begin position="1"/>
        <end position="18"/>
    </location>
</feature>
<feature type="region of interest" description="Disordered" evidence="1">
    <location>
        <begin position="1"/>
        <end position="87"/>
    </location>
</feature>
<evidence type="ECO:0000256" key="1">
    <source>
        <dbReference type="SAM" id="MobiDB-lite"/>
    </source>
</evidence>
<comment type="caution">
    <text evidence="2">The sequence shown here is derived from an EMBL/GenBank/DDBJ whole genome shotgun (WGS) entry which is preliminary data.</text>
</comment>
<feature type="compositionally biased region" description="Polar residues" evidence="1">
    <location>
        <begin position="48"/>
        <end position="58"/>
    </location>
</feature>
<feature type="compositionally biased region" description="Low complexity" evidence="1">
    <location>
        <begin position="27"/>
        <end position="41"/>
    </location>
</feature>
<gene>
    <name evidence="2" type="ORF">Tci_700067</name>
</gene>
<name>A0A699LD04_TANCI</name>
<feature type="compositionally biased region" description="Polar residues" evidence="1">
    <location>
        <begin position="65"/>
        <end position="85"/>
    </location>
</feature>
<accession>A0A699LD04</accession>
<organism evidence="2">
    <name type="scientific">Tanacetum cinerariifolium</name>
    <name type="common">Dalmatian daisy</name>
    <name type="synonym">Chrysanthemum cinerariifolium</name>
    <dbReference type="NCBI Taxonomy" id="118510"/>
    <lineage>
        <taxon>Eukaryota</taxon>
        <taxon>Viridiplantae</taxon>
        <taxon>Streptophyta</taxon>
        <taxon>Embryophyta</taxon>
        <taxon>Tracheophyta</taxon>
        <taxon>Spermatophyta</taxon>
        <taxon>Magnoliopsida</taxon>
        <taxon>eudicotyledons</taxon>
        <taxon>Gunneridae</taxon>
        <taxon>Pentapetalae</taxon>
        <taxon>asterids</taxon>
        <taxon>campanulids</taxon>
        <taxon>Asterales</taxon>
        <taxon>Asteraceae</taxon>
        <taxon>Asteroideae</taxon>
        <taxon>Anthemideae</taxon>
        <taxon>Anthemidinae</taxon>
        <taxon>Tanacetum</taxon>
    </lineage>
</organism>
<dbReference type="EMBL" id="BKCJ010592236">
    <property type="protein sequence ID" value="GFB28096.1"/>
    <property type="molecule type" value="Genomic_DNA"/>
</dbReference>
<dbReference type="AlphaFoldDB" id="A0A699LD04"/>
<sequence length="302" mass="33540">MGRHNYMPRKQKPRKTKKKDTQVPQLSVPTESVTEEVVNVEMNDSLERATTTATSLDVEQDRGNISKTQSKATPNEPGSQGTSLSGGHMCQEAMRDAVAQTRVLALEATKTTQAKEIDSLGEEDASKQERIIDDLDADEDITLMNDQEMFDADKDLQSEEVVVEQEVVADTVLIVSAAQLSVAATTVTIDDITLAKALEALKTSNPKIRGIVIKDHEEPSESTTTTRISSKKSQDKGKVKMIEEPVKLKKKDQILFDEEVARKLQEDIYKEKRLIGERARQEEEANIALIKTWEDIQAKGGC</sequence>
<protein>
    <submittedName>
        <fullName evidence="2">Uncharacterized protein</fullName>
    </submittedName>
</protein>
<reference evidence="2" key="1">
    <citation type="journal article" date="2019" name="Sci. Rep.">
        <title>Draft genome of Tanacetum cinerariifolium, the natural source of mosquito coil.</title>
        <authorList>
            <person name="Yamashiro T."/>
            <person name="Shiraishi A."/>
            <person name="Satake H."/>
            <person name="Nakayama K."/>
        </authorList>
    </citation>
    <scope>NUCLEOTIDE SEQUENCE</scope>
</reference>